<dbReference type="InterPro" id="IPR050600">
    <property type="entry name" value="SETD3_SETD6_MTase"/>
</dbReference>
<dbReference type="AlphaFoldDB" id="A0A6U3SD77"/>
<reference evidence="2" key="1">
    <citation type="submission" date="2021-01" db="EMBL/GenBank/DDBJ databases">
        <authorList>
            <person name="Corre E."/>
            <person name="Pelletier E."/>
            <person name="Niang G."/>
            <person name="Scheremetjew M."/>
            <person name="Finn R."/>
            <person name="Kale V."/>
            <person name="Holt S."/>
            <person name="Cochrane G."/>
            <person name="Meng A."/>
            <person name="Brown T."/>
            <person name="Cohen L."/>
        </authorList>
    </citation>
    <scope>NUCLEOTIDE SEQUENCE</scope>
    <source>
        <strain evidence="2">Pop2</strain>
    </source>
</reference>
<dbReference type="Gene3D" id="3.90.1410.10">
    <property type="entry name" value="set domain protein methyltransferase, domain 1"/>
    <property type="match status" value="1"/>
</dbReference>
<dbReference type="CDD" id="cd10527">
    <property type="entry name" value="SET_LSMT"/>
    <property type="match status" value="1"/>
</dbReference>
<evidence type="ECO:0000313" key="1">
    <source>
        <dbReference type="EMBL" id="CAD9341524.1"/>
    </source>
</evidence>
<sequence>MKALAVGLLAGLCHENAEGFAVQRSVPFMPQRAHSSKCMVYSSMTSPAYGSFVQLEQSAERDVGSFQEWAFSCGVEMGNGFYLAQTEIDGKEDWYSATSEGGAEGEQVLYIPGGMILSAANIAAEFDGYADAAVGIVEYEEGMQHLIPQFYLFLKVLMEYEQGVDSPYFAWLNSLPRQWNTAVSMDTFCMSCLPPYIRGLCQTERDQCATFKEALQPFEYLSPDTKANDSLLTFAYNVVFTRSFPTDDGSGDTRIAPMADMLNHGYPDNASLMYDPQSMDAYVILKDNVEPGEPLTISYGQPTNPSRFLATYGFLNEAPATYCKILFTNPSQELIDVGYSPELMLFYTDGTVAQPVWDVLLYSRLEKRAELSHVAQAFYQAHMTGDEDTKNAIHAQYQRDTCNALLRHLNHIIIEIEDLKVKMYSIKDASNHPRLPLLTRHHDMVIETFKNVREYVTNMNN</sequence>
<dbReference type="EMBL" id="HBGN01026185">
    <property type="protein sequence ID" value="CAD9341526.1"/>
    <property type="molecule type" value="Transcribed_RNA"/>
</dbReference>
<dbReference type="EMBL" id="HBGN01026184">
    <property type="protein sequence ID" value="CAD9341524.1"/>
    <property type="molecule type" value="Transcribed_RNA"/>
</dbReference>
<dbReference type="PANTHER" id="PTHR13271:SF154">
    <property type="entry name" value="GRIP DOMAIN-CONTAINING PROTEIN"/>
    <property type="match status" value="1"/>
</dbReference>
<organism evidence="2">
    <name type="scientific">Ditylum brightwellii</name>
    <dbReference type="NCBI Taxonomy" id="49249"/>
    <lineage>
        <taxon>Eukaryota</taxon>
        <taxon>Sar</taxon>
        <taxon>Stramenopiles</taxon>
        <taxon>Ochrophyta</taxon>
        <taxon>Bacillariophyta</taxon>
        <taxon>Mediophyceae</taxon>
        <taxon>Lithodesmiophycidae</taxon>
        <taxon>Lithodesmiales</taxon>
        <taxon>Lithodesmiaceae</taxon>
        <taxon>Ditylum</taxon>
    </lineage>
</organism>
<dbReference type="InterPro" id="IPR046341">
    <property type="entry name" value="SET_dom_sf"/>
</dbReference>
<name>A0A6U3SD77_9STRA</name>
<gene>
    <name evidence="1" type="ORF">DBRI1063_LOCUS16817</name>
    <name evidence="2" type="ORF">DBRI1063_LOCUS16818</name>
</gene>
<dbReference type="GO" id="GO:0016279">
    <property type="term" value="F:protein-lysine N-methyltransferase activity"/>
    <property type="evidence" value="ECO:0007669"/>
    <property type="project" value="TreeGrafter"/>
</dbReference>
<dbReference type="SUPFAM" id="SSF82199">
    <property type="entry name" value="SET domain"/>
    <property type="match status" value="1"/>
</dbReference>
<protein>
    <submittedName>
        <fullName evidence="2">Uncharacterized protein</fullName>
    </submittedName>
</protein>
<proteinExistence type="predicted"/>
<accession>A0A6U3SD77</accession>
<dbReference type="PANTHER" id="PTHR13271">
    <property type="entry name" value="UNCHARACTERIZED PUTATIVE METHYLTRANSFERASE"/>
    <property type="match status" value="1"/>
</dbReference>
<evidence type="ECO:0000313" key="2">
    <source>
        <dbReference type="EMBL" id="CAD9341526.1"/>
    </source>
</evidence>